<gene>
    <name evidence="8" type="ORF">JJN12_02990</name>
</gene>
<dbReference type="Proteomes" id="UP000604730">
    <property type="component" value="Unassembled WGS sequence"/>
</dbReference>
<evidence type="ECO:0000256" key="1">
    <source>
        <dbReference type="ARBA" id="ARBA00001966"/>
    </source>
</evidence>
<dbReference type="SFLD" id="SFLDG01386">
    <property type="entry name" value="main_SPASM_domain-containing"/>
    <property type="match status" value="1"/>
</dbReference>
<reference evidence="8 9" key="1">
    <citation type="submission" date="2021-01" db="EMBL/GenBank/DDBJ databases">
        <title>Isolation and description of Catonella massiliensis sp. nov., a novel Catonella species, isolated from a stable periodontitis subject.</title>
        <authorList>
            <person name="Antezack A."/>
            <person name="Boxberger M."/>
            <person name="La Scola B."/>
            <person name="Monnet-Corti V."/>
        </authorList>
    </citation>
    <scope>NUCLEOTIDE SEQUENCE [LARGE SCALE GENOMIC DNA]</scope>
    <source>
        <strain evidence="8 9">Marseille-Q4567</strain>
    </source>
</reference>
<dbReference type="Pfam" id="PF04055">
    <property type="entry name" value="Radical_SAM"/>
    <property type="match status" value="1"/>
</dbReference>
<accession>A0ABS1IXZ2</accession>
<feature type="domain" description="Radical SAM core" evidence="7">
    <location>
        <begin position="2"/>
        <end position="218"/>
    </location>
</feature>
<dbReference type="SUPFAM" id="SSF102114">
    <property type="entry name" value="Radical SAM enzymes"/>
    <property type="match status" value="1"/>
</dbReference>
<comment type="caution">
    <text evidence="8">The sequence shown here is derived from an EMBL/GenBank/DDBJ whole genome shotgun (WGS) entry which is preliminary data.</text>
</comment>
<name>A0ABS1IXZ2_9FIRM</name>
<sequence length="370" mass="41812">MNEIRDPYYVDFSVTPYCNLKCSFCSASACGKYSKTYEISFDEVKDIFNQFDENNIMRVSIEGGEPFLRSDILDILELVNNHMFSCYINTNGTLITEEIAKRISTSGVEKICISIDGPEEVHDRSRGIKGTFKKVKEAVGYLQKYDVPIDAIITLTKINAKYMIETFDVIKNMGINNVAIMLLATVGEASKNHVSIDYSEWKEVLINLTDLKKENKLPVNLQIVHTGESQLPWELYLPLMEAGREEDLSMWIPPNITSSLEESDFGCTAGRDNLAIDGFGNVFGCSLMISSMELSAGNVLKDKLSNIWRNSEIFQMMRSSKLDNIEGKCKDCKLLYKCKGGCRACAYAKSLNYKFSDERCPVCRGERIWS</sequence>
<keyword evidence="4" id="KW-0479">Metal-binding</keyword>
<keyword evidence="5" id="KW-0408">Iron</keyword>
<dbReference type="SFLD" id="SFLDG01067">
    <property type="entry name" value="SPASM/twitch_domain_containing"/>
    <property type="match status" value="1"/>
</dbReference>
<dbReference type="InterPro" id="IPR013785">
    <property type="entry name" value="Aldolase_TIM"/>
</dbReference>
<dbReference type="CDD" id="cd01335">
    <property type="entry name" value="Radical_SAM"/>
    <property type="match status" value="1"/>
</dbReference>
<evidence type="ECO:0000256" key="3">
    <source>
        <dbReference type="ARBA" id="ARBA00022691"/>
    </source>
</evidence>
<evidence type="ECO:0000256" key="2">
    <source>
        <dbReference type="ARBA" id="ARBA00022485"/>
    </source>
</evidence>
<dbReference type="SMART" id="SM00729">
    <property type="entry name" value="Elp3"/>
    <property type="match status" value="1"/>
</dbReference>
<proteinExistence type="predicted"/>
<dbReference type="PANTHER" id="PTHR11228">
    <property type="entry name" value="RADICAL SAM DOMAIN PROTEIN"/>
    <property type="match status" value="1"/>
</dbReference>
<dbReference type="PROSITE" id="PS51918">
    <property type="entry name" value="RADICAL_SAM"/>
    <property type="match status" value="1"/>
</dbReference>
<keyword evidence="9" id="KW-1185">Reference proteome</keyword>
<keyword evidence="6" id="KW-0411">Iron-sulfur</keyword>
<evidence type="ECO:0000256" key="6">
    <source>
        <dbReference type="ARBA" id="ARBA00023014"/>
    </source>
</evidence>
<dbReference type="PANTHER" id="PTHR11228:SF7">
    <property type="entry name" value="PQQA PEPTIDE CYCLASE"/>
    <property type="match status" value="1"/>
</dbReference>
<dbReference type="RefSeq" id="WP_208428310.1">
    <property type="nucleotide sequence ID" value="NZ_JAEPRJ010000001.1"/>
</dbReference>
<dbReference type="InterPro" id="IPR023885">
    <property type="entry name" value="4Fe4S-binding_SPASM_dom"/>
</dbReference>
<keyword evidence="3" id="KW-0949">S-adenosyl-L-methionine</keyword>
<evidence type="ECO:0000313" key="8">
    <source>
        <dbReference type="EMBL" id="MBK5896754.1"/>
    </source>
</evidence>
<dbReference type="PIRSF" id="PIRSF037420">
    <property type="entry name" value="PQQ_syn_pqqE"/>
    <property type="match status" value="1"/>
</dbReference>
<dbReference type="InterPro" id="IPR017200">
    <property type="entry name" value="PqqE-like"/>
</dbReference>
<dbReference type="SFLD" id="SFLDS00029">
    <property type="entry name" value="Radical_SAM"/>
    <property type="match status" value="1"/>
</dbReference>
<comment type="cofactor">
    <cofactor evidence="1">
        <name>[4Fe-4S] cluster</name>
        <dbReference type="ChEBI" id="CHEBI:49883"/>
    </cofactor>
</comment>
<protein>
    <submittedName>
        <fullName evidence="8">Radical SAM protein</fullName>
    </submittedName>
</protein>
<organism evidence="8 9">
    <name type="scientific">Catonella massiliensis</name>
    <dbReference type="NCBI Taxonomy" id="2799636"/>
    <lineage>
        <taxon>Bacteria</taxon>
        <taxon>Bacillati</taxon>
        <taxon>Bacillota</taxon>
        <taxon>Clostridia</taxon>
        <taxon>Lachnospirales</taxon>
        <taxon>Lachnospiraceae</taxon>
        <taxon>Catonella</taxon>
    </lineage>
</organism>
<evidence type="ECO:0000313" key="9">
    <source>
        <dbReference type="Proteomes" id="UP000604730"/>
    </source>
</evidence>
<evidence type="ECO:0000256" key="5">
    <source>
        <dbReference type="ARBA" id="ARBA00023004"/>
    </source>
</evidence>
<dbReference type="InterPro" id="IPR006638">
    <property type="entry name" value="Elp3/MiaA/NifB-like_rSAM"/>
</dbReference>
<dbReference type="EMBL" id="JAEPRJ010000001">
    <property type="protein sequence ID" value="MBK5896754.1"/>
    <property type="molecule type" value="Genomic_DNA"/>
</dbReference>
<dbReference type="Gene3D" id="3.20.20.70">
    <property type="entry name" value="Aldolase class I"/>
    <property type="match status" value="1"/>
</dbReference>
<dbReference type="InterPro" id="IPR058240">
    <property type="entry name" value="rSAM_sf"/>
</dbReference>
<dbReference type="Pfam" id="PF13186">
    <property type="entry name" value="SPASM"/>
    <property type="match status" value="1"/>
</dbReference>
<evidence type="ECO:0000259" key="7">
    <source>
        <dbReference type="PROSITE" id="PS51918"/>
    </source>
</evidence>
<keyword evidence="2" id="KW-0004">4Fe-4S</keyword>
<evidence type="ECO:0000256" key="4">
    <source>
        <dbReference type="ARBA" id="ARBA00022723"/>
    </source>
</evidence>
<dbReference type="NCBIfam" id="TIGR04085">
    <property type="entry name" value="rSAM_more_4Fe4S"/>
    <property type="match status" value="1"/>
</dbReference>
<dbReference type="InterPro" id="IPR050377">
    <property type="entry name" value="Radical_SAM_PqqE_MftC-like"/>
</dbReference>
<dbReference type="InterPro" id="IPR007197">
    <property type="entry name" value="rSAM"/>
</dbReference>